<evidence type="ECO:0000313" key="2">
    <source>
        <dbReference type="Proteomes" id="UP000319267"/>
    </source>
</evidence>
<name>A0A521CE90_9FLAO</name>
<protein>
    <recommendedName>
        <fullName evidence="3">DUF1566 domain-containing protein</fullName>
    </recommendedName>
</protein>
<keyword evidence="2" id="KW-1185">Reference proteome</keyword>
<dbReference type="EMBL" id="FXTQ01000002">
    <property type="protein sequence ID" value="SMO57091.1"/>
    <property type="molecule type" value="Genomic_DNA"/>
</dbReference>
<organism evidence="1 2">
    <name type="scientific">Flavobacterium nitrogenifigens</name>
    <dbReference type="NCBI Taxonomy" id="1617283"/>
    <lineage>
        <taxon>Bacteria</taxon>
        <taxon>Pseudomonadati</taxon>
        <taxon>Bacteroidota</taxon>
        <taxon>Flavobacteriia</taxon>
        <taxon>Flavobacteriales</taxon>
        <taxon>Flavobacteriaceae</taxon>
        <taxon>Flavobacterium</taxon>
    </lineage>
</organism>
<dbReference type="Proteomes" id="UP000319267">
    <property type="component" value="Unassembled WGS sequence"/>
</dbReference>
<evidence type="ECO:0008006" key="3">
    <source>
        <dbReference type="Google" id="ProtNLM"/>
    </source>
</evidence>
<dbReference type="PROSITE" id="PS51257">
    <property type="entry name" value="PROKAR_LIPOPROTEIN"/>
    <property type="match status" value="1"/>
</dbReference>
<dbReference type="AlphaFoldDB" id="A0A521CE90"/>
<evidence type="ECO:0000313" key="1">
    <source>
        <dbReference type="EMBL" id="SMO57091.1"/>
    </source>
</evidence>
<accession>A0A521CE90</accession>
<dbReference type="RefSeq" id="WP_111379509.1">
    <property type="nucleotide sequence ID" value="NZ_CP043612.1"/>
</dbReference>
<gene>
    <name evidence="1" type="ORF">SAMN06265220_102231</name>
</gene>
<proteinExistence type="predicted"/>
<dbReference type="OrthoDB" id="832379at2"/>
<reference evidence="1 2" key="1">
    <citation type="submission" date="2017-05" db="EMBL/GenBank/DDBJ databases">
        <authorList>
            <person name="Varghese N."/>
            <person name="Submissions S."/>
        </authorList>
    </citation>
    <scope>NUCLEOTIDE SEQUENCE [LARGE SCALE GENOMIC DNA]</scope>
    <source>
        <strain evidence="1 2">DSM 29982</strain>
    </source>
</reference>
<sequence length="438" mass="49965">MENFSKIATALLLFIFIVYGCEFQDNPHEAVNLETGEFGKLITKDSELYNTLENTTSEKTLEEGETPPCVEFIYPLSLKVYDNNQNPIGVQYIMSDVQFSKILENLSADQSLSISYPISTTLADNTVYSVNSNSELDIALKNCTREDIIVYCNGIIAPPLDKPLDYYWRVTYSQTNENTYLSGRFLINSDGTLVFYFNNQEYKGTWFFLFVDDKLHLNIKLDGESELAKYWSIDGKVEMGGTNMTIKMLDKNIKLELLYETKYPYKIGNRGPANGIVFYDKGQYSFGWRYIEVATTDLKDLEWGCVASSVSKARNSEIGNGYYNTAQIVIYHDNLTNYYTNPAVCSNLNNGTLLAKDALSFNQGIYNDWFLPSYNELELIYKNLYSRNLDNFTESIYWSSTEIDQNTVSTINFKTGEKTSTSKIPGKGNAKARAIRYF</sequence>